<reference evidence="5 6" key="1">
    <citation type="journal article" date="2010" name="Nature">
        <title>The Ectocarpus genome and the independent evolution of multicellularity in brown algae.</title>
        <authorList>
            <person name="Cock J.M."/>
            <person name="Sterck L."/>
            <person name="Rouze P."/>
            <person name="Scornet D."/>
            <person name="Allen A.E."/>
            <person name="Amoutzias G."/>
            <person name="Anthouard V."/>
            <person name="Artiguenave F."/>
            <person name="Aury J.M."/>
            <person name="Badger J.H."/>
            <person name="Beszteri B."/>
            <person name="Billiau K."/>
            <person name="Bonnet E."/>
            <person name="Bothwell J.H."/>
            <person name="Bowler C."/>
            <person name="Boyen C."/>
            <person name="Brownlee C."/>
            <person name="Carrano C.J."/>
            <person name="Charrier B."/>
            <person name="Cho G.Y."/>
            <person name="Coelho S.M."/>
            <person name="Collen J."/>
            <person name="Corre E."/>
            <person name="Da Silva C."/>
            <person name="Delage L."/>
            <person name="Delaroque N."/>
            <person name="Dittami S.M."/>
            <person name="Doulbeau S."/>
            <person name="Elias M."/>
            <person name="Farnham G."/>
            <person name="Gachon C.M."/>
            <person name="Gschloessl B."/>
            <person name="Heesch S."/>
            <person name="Jabbari K."/>
            <person name="Jubin C."/>
            <person name="Kawai H."/>
            <person name="Kimura K."/>
            <person name="Kloareg B."/>
            <person name="Kupper F.C."/>
            <person name="Lang D."/>
            <person name="Le Bail A."/>
            <person name="Leblanc C."/>
            <person name="Lerouge P."/>
            <person name="Lohr M."/>
            <person name="Lopez P.J."/>
            <person name="Martens C."/>
            <person name="Maumus F."/>
            <person name="Michel G."/>
            <person name="Miranda-Saavedra D."/>
            <person name="Morales J."/>
            <person name="Moreau H."/>
            <person name="Motomura T."/>
            <person name="Nagasato C."/>
            <person name="Napoli C.A."/>
            <person name="Nelson D.R."/>
            <person name="Nyvall-Collen P."/>
            <person name="Peters A.F."/>
            <person name="Pommier C."/>
            <person name="Potin P."/>
            <person name="Poulain J."/>
            <person name="Quesneville H."/>
            <person name="Read B."/>
            <person name="Rensing S.A."/>
            <person name="Ritter A."/>
            <person name="Rousvoal S."/>
            <person name="Samanta M."/>
            <person name="Samson G."/>
            <person name="Schroeder D.C."/>
            <person name="Segurens B."/>
            <person name="Strittmatter M."/>
            <person name="Tonon T."/>
            <person name="Tregear J.W."/>
            <person name="Valentin K."/>
            <person name="von Dassow P."/>
            <person name="Yamagishi T."/>
            <person name="Van de Peer Y."/>
            <person name="Wincker P."/>
        </authorList>
    </citation>
    <scope>NUCLEOTIDE SEQUENCE [LARGE SCALE GENOMIC DNA]</scope>
    <source>
        <strain evidence="6">Ec32 / CCAP1310/4</strain>
    </source>
</reference>
<evidence type="ECO:0000256" key="3">
    <source>
        <dbReference type="SAM" id="MobiDB-lite"/>
    </source>
</evidence>
<dbReference type="Gene3D" id="1.10.1200.10">
    <property type="entry name" value="ACP-like"/>
    <property type="match status" value="2"/>
</dbReference>
<dbReference type="NCBIfam" id="TIGR01746">
    <property type="entry name" value="Thioester-redct"/>
    <property type="match status" value="1"/>
</dbReference>
<dbReference type="PROSITE" id="PS00012">
    <property type="entry name" value="PHOSPHOPANTETHEINE"/>
    <property type="match status" value="2"/>
</dbReference>
<evidence type="ECO:0000256" key="2">
    <source>
        <dbReference type="ARBA" id="ARBA00022553"/>
    </source>
</evidence>
<dbReference type="InParanoid" id="D8LQP2"/>
<organism evidence="5 6">
    <name type="scientific">Ectocarpus siliculosus</name>
    <name type="common">Brown alga</name>
    <name type="synonym">Conferva siliculosa</name>
    <dbReference type="NCBI Taxonomy" id="2880"/>
    <lineage>
        <taxon>Eukaryota</taxon>
        <taxon>Sar</taxon>
        <taxon>Stramenopiles</taxon>
        <taxon>Ochrophyta</taxon>
        <taxon>PX clade</taxon>
        <taxon>Phaeophyceae</taxon>
        <taxon>Ectocarpales</taxon>
        <taxon>Ectocarpaceae</taxon>
        <taxon>Ectocarpus</taxon>
    </lineage>
</organism>
<keyword evidence="2" id="KW-0597">Phosphoprotein</keyword>
<dbReference type="PANTHER" id="PTHR44845:SF6">
    <property type="entry name" value="BETA-ALANINE-ACTIVATING ENZYME"/>
    <property type="match status" value="1"/>
</dbReference>
<dbReference type="Pfam" id="PF07993">
    <property type="entry name" value="NAD_binding_4"/>
    <property type="match status" value="1"/>
</dbReference>
<dbReference type="InterPro" id="IPR010080">
    <property type="entry name" value="Thioester_reductase-like_dom"/>
</dbReference>
<dbReference type="SUPFAM" id="SSF47336">
    <property type="entry name" value="ACP-like"/>
    <property type="match status" value="2"/>
</dbReference>
<dbReference type="Gene3D" id="3.30.300.30">
    <property type="match status" value="1"/>
</dbReference>
<dbReference type="eggNOG" id="KOG1178">
    <property type="taxonomic scope" value="Eukaryota"/>
</dbReference>
<dbReference type="PROSITE" id="PS50075">
    <property type="entry name" value="CARRIER"/>
    <property type="match status" value="2"/>
</dbReference>
<evidence type="ECO:0000313" key="5">
    <source>
        <dbReference type="EMBL" id="CBN78806.1"/>
    </source>
</evidence>
<gene>
    <name evidence="5" type="primary">mxcG</name>
    <name evidence="5" type="ORF">Esi_0006_0225</name>
</gene>
<feature type="domain" description="Carrier" evidence="4">
    <location>
        <begin position="697"/>
        <end position="774"/>
    </location>
</feature>
<protein>
    <submittedName>
        <fullName evidence="5">Nonribosomal peptide synthetase 10</fullName>
    </submittedName>
</protein>
<dbReference type="PIRSF" id="PIRSF001617">
    <property type="entry name" value="Alpha-AR"/>
    <property type="match status" value="1"/>
</dbReference>
<dbReference type="CDD" id="cd05930">
    <property type="entry name" value="A_NRPS"/>
    <property type="match status" value="1"/>
</dbReference>
<dbReference type="Gene3D" id="3.40.50.720">
    <property type="entry name" value="NAD(P)-binding Rossmann-like Domain"/>
    <property type="match status" value="1"/>
</dbReference>
<dbReference type="PROSITE" id="PS00455">
    <property type="entry name" value="AMP_BINDING"/>
    <property type="match status" value="1"/>
</dbReference>
<dbReference type="Pfam" id="PF00501">
    <property type="entry name" value="AMP-binding"/>
    <property type="match status" value="1"/>
</dbReference>
<dbReference type="EMBL" id="FN648818">
    <property type="protein sequence ID" value="CBN78806.1"/>
    <property type="molecule type" value="Genomic_DNA"/>
</dbReference>
<dbReference type="SMART" id="SM00823">
    <property type="entry name" value="PKS_PP"/>
    <property type="match status" value="2"/>
</dbReference>
<dbReference type="InterPro" id="IPR042099">
    <property type="entry name" value="ANL_N_sf"/>
</dbReference>
<evidence type="ECO:0000259" key="4">
    <source>
        <dbReference type="PROSITE" id="PS50075"/>
    </source>
</evidence>
<dbReference type="OrthoDB" id="189763at2759"/>
<dbReference type="InterPro" id="IPR013120">
    <property type="entry name" value="FAR_NAD-bd"/>
</dbReference>
<dbReference type="Pfam" id="PF00550">
    <property type="entry name" value="PP-binding"/>
    <property type="match status" value="2"/>
</dbReference>
<accession>D8LQP2</accession>
<sequence length="1338" mass="143963">MRTVKFATVAGGTVDGGGAFSESLRAFVEEKTTIDGTGLTCPVTLLTPSGRAVGRAEIERLSGAVLGDIETALFSEPRDGDKTDLIKTVDGVLGDDANKSRQESVKLVDQWNSATQDYPNKSCLHDMFRESAKKNRDATAIVYKGASLTFGEVDDLTDALAGWLYSKGVRVGSTVGIFMDHRTEFALAYIAAHKATGAYMPLELVYPADLLEGVMKQVKPPMVLTQSSVVDRLPSWQATLCMDDDGEWIKTAREAPPVPQDAALPSPDDLAYVVMSSGTTGAPKGICCPHRGAVHSYHHRLVNFPYSEGDREACHVFFVWELLRPLLGGMESAGGVAVPLYVIPDDHIYDPPRLLKYLGENKITRMLFTPSLLQLVLDQCEPQDLKECMKTMRIVWLCGEVVTIELRNKFKALLPDCHMENLYSISECHDISFCNLDQVDVNESPKYAPCGKVVPNVRAYILDEQLQHVPVGVPGRMWIAGPTLAIGYLNMPERTAERFVPDPFAEAAGREGERMYDTGDRCRYLPSGSIEVIGRCDFMVKVRGYSVVIGAVEAAITEHPLVSTAIVMTEGAEGSMDKKLVAYIVPDSWEKLPSASSIKRFLKSRLPPYAVPHVCILLDAIPINMASGKADKKKLPKSGHAEVRFAPYSCAHDDQYAEDGGDAVLPAGDTKDPVPTKPSPSSLLMAEEKEEHAPDAPVLTSTQRSVARLWARLLKVDEATITPSSDFFELGGHSLLLAKLSAGLLKDMGAEVSIPAIIESPTLGELSEKLDSEMTASKKMEEGGGGGGGDRAAAILSTPALRAVGKAWASVLEAGCESSFSPKADFFDLGGHSLLLAKLATALSREAGLTVTIPQLIERPSMEGMAKIVEELSGTIPGTPSIVPGLQAAGISNSQDIAPVVLHDGSRGVVQAVEGVEAPTATAAAVKVVDLEAEARRLDASIYPAGTRKIGYSRFRASRSSRPPQRVLLTGATGFLGVHILASLLRDTHVDVFCLVRAGNEEEALQRVEDALTMYKLDNEAVLSGMDRVMAVPGDLSRPLLGLDDISFKMLAGELDSIIHSGASVNLVRSYQSLKAVNVLGTQEVLRLAVTNAFGTRMKPVHFVSTNGVFPFSSETKTFMEDADMSEQWKELSDGYGQSKWVAEQMCVQARSRGLPVSILRPGNMSPSATTGAWNPSDFIYMLLQGCLDLGCVPDGVAWQIDVTPVDFAARAIVHVAVDRPSKGLGHVLHIQNPGKPQTFENVAAWLKAATGAQLEGVSMDEFRRRLGKAVEEMGPKDGGVLAQLESGLDGFAYYLADPAMLDCAGLTAALEESGIDCPSLDKDLVSIYASTLAAGRE</sequence>
<dbReference type="PANTHER" id="PTHR44845">
    <property type="entry name" value="CARRIER DOMAIN-CONTAINING PROTEIN"/>
    <property type="match status" value="1"/>
</dbReference>
<dbReference type="CDD" id="cd05235">
    <property type="entry name" value="SDR_e1"/>
    <property type="match status" value="1"/>
</dbReference>
<dbReference type="GO" id="GO:0031177">
    <property type="term" value="F:phosphopantetheine binding"/>
    <property type="evidence" value="ECO:0007669"/>
    <property type="project" value="InterPro"/>
</dbReference>
<dbReference type="SUPFAM" id="SSF51735">
    <property type="entry name" value="NAD(P)-binding Rossmann-fold domains"/>
    <property type="match status" value="1"/>
</dbReference>
<name>D8LQP2_ECTSI</name>
<dbReference type="InterPro" id="IPR006162">
    <property type="entry name" value="Ppantetheine_attach_site"/>
</dbReference>
<dbReference type="Pfam" id="PF13193">
    <property type="entry name" value="AMP-binding_C"/>
    <property type="match status" value="1"/>
</dbReference>
<dbReference type="InterPro" id="IPR009081">
    <property type="entry name" value="PP-bd_ACP"/>
</dbReference>
<dbReference type="EMBL" id="FN649729">
    <property type="protein sequence ID" value="CBN78806.1"/>
    <property type="molecule type" value="Genomic_DNA"/>
</dbReference>
<dbReference type="Gene3D" id="3.40.50.12780">
    <property type="entry name" value="N-terminal domain of ligase-like"/>
    <property type="match status" value="1"/>
</dbReference>
<evidence type="ECO:0000256" key="1">
    <source>
        <dbReference type="ARBA" id="ARBA00022450"/>
    </source>
</evidence>
<dbReference type="InterPro" id="IPR000873">
    <property type="entry name" value="AMP-dep_synth/lig_dom"/>
</dbReference>
<dbReference type="OMA" id="VYSACET"/>
<proteinExistence type="predicted"/>
<dbReference type="InterPro" id="IPR025110">
    <property type="entry name" value="AMP-bd_C"/>
</dbReference>
<dbReference type="InterPro" id="IPR036736">
    <property type="entry name" value="ACP-like_sf"/>
</dbReference>
<dbReference type="InterPro" id="IPR045851">
    <property type="entry name" value="AMP-bd_C_sf"/>
</dbReference>
<dbReference type="InterPro" id="IPR020845">
    <property type="entry name" value="AMP-binding_CS"/>
</dbReference>
<feature type="region of interest" description="Disordered" evidence="3">
    <location>
        <begin position="659"/>
        <end position="698"/>
    </location>
</feature>
<dbReference type="InterPro" id="IPR020806">
    <property type="entry name" value="PKS_PP-bd"/>
</dbReference>
<feature type="domain" description="Carrier" evidence="4">
    <location>
        <begin position="795"/>
        <end position="873"/>
    </location>
</feature>
<dbReference type="STRING" id="2880.D8LQP2"/>
<dbReference type="SUPFAM" id="SSF56801">
    <property type="entry name" value="Acetyl-CoA synthetase-like"/>
    <property type="match status" value="1"/>
</dbReference>
<evidence type="ECO:0000313" key="6">
    <source>
        <dbReference type="Proteomes" id="UP000002630"/>
    </source>
</evidence>
<keyword evidence="1" id="KW-0596">Phosphopantetheine</keyword>
<keyword evidence="6" id="KW-1185">Reference proteome</keyword>
<dbReference type="Proteomes" id="UP000002630">
    <property type="component" value="Linkage Group LG04"/>
</dbReference>
<dbReference type="InterPro" id="IPR036291">
    <property type="entry name" value="NAD(P)-bd_dom_sf"/>
</dbReference>